<comment type="caution">
    <text evidence="1">The sequence shown here is derived from an EMBL/GenBank/DDBJ whole genome shotgun (WGS) entry which is preliminary data.</text>
</comment>
<reference evidence="1" key="1">
    <citation type="submission" date="2013-03" db="EMBL/GenBank/DDBJ databases">
        <authorList>
            <person name="Harkins D.M."/>
            <person name="Durkin A.S."/>
            <person name="Brinkac L.M."/>
            <person name="Haft D.H."/>
            <person name="Selengut J.D."/>
            <person name="Sanka R."/>
            <person name="DePew J."/>
            <person name="Purushe J."/>
            <person name="Hartskeerl R.A."/>
            <person name="Ahmed A."/>
            <person name="van der Linden H."/>
            <person name="Goris M.G.A."/>
            <person name="Vinetz J.M."/>
            <person name="Sutton G.G."/>
            <person name="Nierman W.C."/>
            <person name="Fouts D.E."/>
        </authorList>
    </citation>
    <scope>NUCLEOTIDE SEQUENCE [LARGE SCALE GENOMIC DNA]</scope>
    <source>
        <strain evidence="1">ICFT</strain>
    </source>
</reference>
<organism evidence="1 2">
    <name type="scientific">Leptospira weilii serovar Ranarum str. ICFT</name>
    <dbReference type="NCBI Taxonomy" id="1218598"/>
    <lineage>
        <taxon>Bacteria</taxon>
        <taxon>Pseudomonadati</taxon>
        <taxon>Spirochaetota</taxon>
        <taxon>Spirochaetia</taxon>
        <taxon>Leptospirales</taxon>
        <taxon>Leptospiraceae</taxon>
        <taxon>Leptospira</taxon>
    </lineage>
</organism>
<dbReference type="AlphaFoldDB" id="N1WN83"/>
<protein>
    <submittedName>
        <fullName evidence="1">Uncharacterized protein</fullName>
    </submittedName>
</protein>
<dbReference type="Proteomes" id="UP000012313">
    <property type="component" value="Unassembled WGS sequence"/>
</dbReference>
<accession>N1WN83</accession>
<evidence type="ECO:0000313" key="1">
    <source>
        <dbReference type="EMBL" id="EMY78702.1"/>
    </source>
</evidence>
<name>N1WN83_9LEPT</name>
<dbReference type="EMBL" id="AOHC02000019">
    <property type="protein sequence ID" value="EMY78702.1"/>
    <property type="molecule type" value="Genomic_DNA"/>
</dbReference>
<gene>
    <name evidence="1" type="ORF">LEP1GSC060_0532</name>
</gene>
<evidence type="ECO:0000313" key="2">
    <source>
        <dbReference type="Proteomes" id="UP000012313"/>
    </source>
</evidence>
<sequence length="43" mass="4820">MTCAELKMENDLSNSENKLQDVSIVLKVYEMIQRKVSGMGAKS</sequence>
<keyword evidence="2" id="KW-1185">Reference proteome</keyword>
<proteinExistence type="predicted"/>